<proteinExistence type="predicted"/>
<sequence>MVIRLDDVYSIESDTYTYNLKRKRTKDNAKTSSYDVNYYPTLASALDAYANAALKEMDAESLAELIANVKAVQNKLEQKCIELAEKLKNAGA</sequence>
<gene>
    <name evidence="2" type="ORF">FC32_GL001290</name>
</gene>
<keyword evidence="3" id="KW-1185">Reference proteome</keyword>
<comment type="caution">
    <text evidence="2">The sequence shown here is derived from an EMBL/GenBank/DDBJ whole genome shotgun (WGS) entry which is preliminary data.</text>
</comment>
<name>A0A0R1TRG5_9LACO</name>
<dbReference type="PATRIC" id="fig|1423724.4.peg.1349"/>
<evidence type="ECO:0000313" key="2">
    <source>
        <dbReference type="EMBL" id="KRL84015.1"/>
    </source>
</evidence>
<feature type="coiled-coil region" evidence="1">
    <location>
        <begin position="59"/>
        <end position="86"/>
    </location>
</feature>
<protein>
    <recommendedName>
        <fullName evidence="4">DUF5405 domain-containing protein</fullName>
    </recommendedName>
</protein>
<dbReference type="Proteomes" id="UP000051324">
    <property type="component" value="Unassembled WGS sequence"/>
</dbReference>
<evidence type="ECO:0008006" key="4">
    <source>
        <dbReference type="Google" id="ProtNLM"/>
    </source>
</evidence>
<dbReference type="RefSeq" id="WP_025087833.1">
    <property type="nucleotide sequence ID" value="NZ_AZFT01000053.1"/>
</dbReference>
<dbReference type="STRING" id="1423724.FC32_GL001290"/>
<dbReference type="EMBL" id="AZFT01000053">
    <property type="protein sequence ID" value="KRL84015.1"/>
    <property type="molecule type" value="Genomic_DNA"/>
</dbReference>
<evidence type="ECO:0000313" key="3">
    <source>
        <dbReference type="Proteomes" id="UP000051324"/>
    </source>
</evidence>
<dbReference type="OrthoDB" id="9943951at2"/>
<dbReference type="AlphaFoldDB" id="A0A0R1TRG5"/>
<reference evidence="2 3" key="1">
    <citation type="journal article" date="2015" name="Genome Announc.">
        <title>Expanding the biotechnology potential of lactobacilli through comparative genomics of 213 strains and associated genera.</title>
        <authorList>
            <person name="Sun Z."/>
            <person name="Harris H.M."/>
            <person name="McCann A."/>
            <person name="Guo C."/>
            <person name="Argimon S."/>
            <person name="Zhang W."/>
            <person name="Yang X."/>
            <person name="Jeffery I.B."/>
            <person name="Cooney J.C."/>
            <person name="Kagawa T.F."/>
            <person name="Liu W."/>
            <person name="Song Y."/>
            <person name="Salvetti E."/>
            <person name="Wrobel A."/>
            <person name="Rasinkangas P."/>
            <person name="Parkhill J."/>
            <person name="Rea M.C."/>
            <person name="O'Sullivan O."/>
            <person name="Ritari J."/>
            <person name="Douillard F.P."/>
            <person name="Paul Ross R."/>
            <person name="Yang R."/>
            <person name="Briner A.E."/>
            <person name="Felis G.E."/>
            <person name="de Vos W.M."/>
            <person name="Barrangou R."/>
            <person name="Klaenhammer T.R."/>
            <person name="Caufield P.W."/>
            <person name="Cui Y."/>
            <person name="Zhang H."/>
            <person name="O'Toole P.W."/>
        </authorList>
    </citation>
    <scope>NUCLEOTIDE SEQUENCE [LARGE SCALE GENOMIC DNA]</scope>
    <source>
        <strain evidence="2 3">DSM 16634</strain>
    </source>
</reference>
<organism evidence="2 3">
    <name type="scientific">Ligilactobacillus apodemi DSM 16634 = JCM 16172</name>
    <dbReference type="NCBI Taxonomy" id="1423724"/>
    <lineage>
        <taxon>Bacteria</taxon>
        <taxon>Bacillati</taxon>
        <taxon>Bacillota</taxon>
        <taxon>Bacilli</taxon>
        <taxon>Lactobacillales</taxon>
        <taxon>Lactobacillaceae</taxon>
        <taxon>Ligilactobacillus</taxon>
    </lineage>
</organism>
<accession>A0A0R1TRG5</accession>
<keyword evidence="1" id="KW-0175">Coiled coil</keyword>
<evidence type="ECO:0000256" key="1">
    <source>
        <dbReference type="SAM" id="Coils"/>
    </source>
</evidence>